<dbReference type="AlphaFoldDB" id="A0A378RKT0"/>
<dbReference type="EMBL" id="UGQL01000001">
    <property type="protein sequence ID" value="STZ26767.1"/>
    <property type="molecule type" value="Genomic_DNA"/>
</dbReference>
<dbReference type="Pfam" id="PF13427">
    <property type="entry name" value="AadA_C"/>
    <property type="match status" value="1"/>
</dbReference>
<keyword evidence="2" id="KW-0046">Antibiotic resistance</keyword>
<dbReference type="GO" id="GO:0046677">
    <property type="term" value="P:response to antibiotic"/>
    <property type="evidence" value="ECO:0007669"/>
    <property type="project" value="UniProtKB-KW"/>
</dbReference>
<evidence type="ECO:0000256" key="1">
    <source>
        <dbReference type="ARBA" id="ARBA00022679"/>
    </source>
</evidence>
<dbReference type="CDD" id="cd05403">
    <property type="entry name" value="NT_KNTase_like"/>
    <property type="match status" value="1"/>
</dbReference>
<dbReference type="EC" id="2.7.7.47" evidence="6"/>
<name>A0A378RKT0_MYROD</name>
<comment type="catalytic activity">
    <reaction evidence="3">
        <text>spectinomycin + ATP = 9-O-adenylylspectinomycin + diphosphate</text>
        <dbReference type="Rhea" id="RHEA:63228"/>
        <dbReference type="ChEBI" id="CHEBI:30616"/>
        <dbReference type="ChEBI" id="CHEBI:33019"/>
        <dbReference type="ChEBI" id="CHEBI:146260"/>
        <dbReference type="ChEBI" id="CHEBI:146261"/>
    </reaction>
</comment>
<organism evidence="6 7">
    <name type="scientific">Myroides odoratus</name>
    <name type="common">Flavobacterium odoratum</name>
    <dbReference type="NCBI Taxonomy" id="256"/>
    <lineage>
        <taxon>Bacteria</taxon>
        <taxon>Pseudomonadati</taxon>
        <taxon>Bacteroidota</taxon>
        <taxon>Flavobacteriia</taxon>
        <taxon>Flavobacteriales</taxon>
        <taxon>Flavobacteriaceae</taxon>
        <taxon>Myroides</taxon>
    </lineage>
</organism>
<dbReference type="RefSeq" id="WP_115089844.1">
    <property type="nucleotide sequence ID" value="NZ_CP068107.1"/>
</dbReference>
<dbReference type="InterPro" id="IPR024172">
    <property type="entry name" value="AadA/Aad9"/>
</dbReference>
<keyword evidence="6" id="KW-0548">Nucleotidyltransferase</keyword>
<dbReference type="GO" id="GO:0009012">
    <property type="term" value="F:aminoglycoside 3''-adenylyltransferase activity"/>
    <property type="evidence" value="ECO:0007669"/>
    <property type="project" value="UniProtKB-EC"/>
</dbReference>
<sequence length="255" mass="28288">MYLSTTYPQIHKTTTALTAILSVKMVAIYLYGSAVDGGLRPQSDLDFFVVVDATVSEEEKQRLVQALLQISGAIGNTAGLRYLEVTLVHQEELDKGTFSIQREFQYGEWLRTDYLTGFIPQKTIDPDLTILLRKVKQNSITLYGKEAMEVIPAVSNEAFIQAIQANVPQLIQEIEEDQTNVILTLCRMLYSVQTGQILPKDQAAAYCLPYLSLPFHALVEEAKEAYLGTTTSTPVTDSKLLADFGAVMAELIQSV</sequence>
<evidence type="ECO:0000259" key="4">
    <source>
        <dbReference type="Pfam" id="PF13427"/>
    </source>
</evidence>
<dbReference type="InterPro" id="IPR025184">
    <property type="entry name" value="AadA_C"/>
</dbReference>
<dbReference type="GO" id="GO:0070566">
    <property type="term" value="F:adenylyltransferase activity"/>
    <property type="evidence" value="ECO:0007669"/>
    <property type="project" value="InterPro"/>
</dbReference>
<dbReference type="NCBIfam" id="NF010309">
    <property type="entry name" value="PRK13746.1"/>
    <property type="match status" value="1"/>
</dbReference>
<evidence type="ECO:0000259" key="5">
    <source>
        <dbReference type="Pfam" id="PF18765"/>
    </source>
</evidence>
<evidence type="ECO:0000256" key="2">
    <source>
        <dbReference type="ARBA" id="ARBA00023251"/>
    </source>
</evidence>
<dbReference type="InterPro" id="IPR041633">
    <property type="entry name" value="Polbeta"/>
</dbReference>
<gene>
    <name evidence="6" type="primary">ant1_1</name>
    <name evidence="6" type="ORF">NCTC11179_00290</name>
</gene>
<evidence type="ECO:0000313" key="7">
    <source>
        <dbReference type="Proteomes" id="UP000255024"/>
    </source>
</evidence>
<evidence type="ECO:0000256" key="3">
    <source>
        <dbReference type="ARBA" id="ARBA00047831"/>
    </source>
</evidence>
<accession>A0A378RKT0</accession>
<keyword evidence="7" id="KW-1185">Reference proteome</keyword>
<keyword evidence="1 6" id="KW-0808">Transferase</keyword>
<protein>
    <submittedName>
        <fullName evidence="6">Streptomycin 3''-adenylyltransferase</fullName>
        <ecNumber evidence="6">2.7.7.47</ecNumber>
    </submittedName>
</protein>
<evidence type="ECO:0000313" key="6">
    <source>
        <dbReference type="EMBL" id="STZ26767.1"/>
    </source>
</evidence>
<feature type="domain" description="Polymerase beta nucleotidyltransferase" evidence="5">
    <location>
        <begin position="24"/>
        <end position="70"/>
    </location>
</feature>
<dbReference type="SUPFAM" id="SSF81301">
    <property type="entry name" value="Nucleotidyltransferase"/>
    <property type="match status" value="1"/>
</dbReference>
<dbReference type="InterPro" id="IPR043519">
    <property type="entry name" value="NT_sf"/>
</dbReference>
<dbReference type="Pfam" id="PF18765">
    <property type="entry name" value="Polbeta"/>
    <property type="match status" value="1"/>
</dbReference>
<dbReference type="Proteomes" id="UP000255024">
    <property type="component" value="Unassembled WGS sequence"/>
</dbReference>
<dbReference type="Gene3D" id="3.30.460.10">
    <property type="entry name" value="Beta Polymerase, domain 2"/>
    <property type="match status" value="1"/>
</dbReference>
<dbReference type="PIRSF" id="PIRSF000819">
    <property type="entry name" value="Streptomycin_3-adenylyltransf"/>
    <property type="match status" value="1"/>
</dbReference>
<reference evidence="6 7" key="1">
    <citation type="submission" date="2018-06" db="EMBL/GenBank/DDBJ databases">
        <authorList>
            <consortium name="Pathogen Informatics"/>
            <person name="Doyle S."/>
        </authorList>
    </citation>
    <scope>NUCLEOTIDE SEQUENCE [LARGE SCALE GENOMIC DNA]</scope>
    <source>
        <strain evidence="6 7">NCTC11179</strain>
    </source>
</reference>
<proteinExistence type="predicted"/>
<feature type="domain" description="Adenylyltransferase AadA C-terminal" evidence="4">
    <location>
        <begin position="149"/>
        <end position="249"/>
    </location>
</feature>